<evidence type="ECO:0000256" key="1">
    <source>
        <dbReference type="SAM" id="Phobius"/>
    </source>
</evidence>
<sequence>MKRLPCILIILITLGGWLSSCRTQYIPVETIKMEYRTRDSILHDSIYHRDSVYVAVKGDTVYEYKYKYLYKYQYINKTDTLIKTDSIPIPYQVEKQLSKWQKFKLDFGGVAMLIAIMIVIIILKNLKM</sequence>
<keyword evidence="1" id="KW-0812">Transmembrane</keyword>
<accession>A0A5M5E910</accession>
<reference evidence="2 3" key="1">
    <citation type="journal article" date="2019" name="Nat. Med.">
        <title>A library of human gut bacterial isolates paired with longitudinal multiomics data enables mechanistic microbiome research.</title>
        <authorList>
            <person name="Poyet M."/>
            <person name="Groussin M."/>
            <person name="Gibbons S.M."/>
            <person name="Avila-Pacheco J."/>
            <person name="Jiang X."/>
            <person name="Kearney S.M."/>
            <person name="Perrotta A.R."/>
            <person name="Berdy B."/>
            <person name="Zhao S."/>
            <person name="Lieberman T.D."/>
            <person name="Swanson P.K."/>
            <person name="Smith M."/>
            <person name="Roesemann S."/>
            <person name="Alexander J.E."/>
            <person name="Rich S.A."/>
            <person name="Livny J."/>
            <person name="Vlamakis H."/>
            <person name="Clish C."/>
            <person name="Bullock K."/>
            <person name="Deik A."/>
            <person name="Scott J."/>
            <person name="Pierce K.A."/>
            <person name="Xavier R.J."/>
            <person name="Alm E.J."/>
        </authorList>
    </citation>
    <scope>NUCLEOTIDE SEQUENCE [LARGE SCALE GENOMIC DNA]</scope>
    <source>
        <strain evidence="2 3">BIOML-A134</strain>
    </source>
</reference>
<dbReference type="Proteomes" id="UP000473905">
    <property type="component" value="Unassembled WGS sequence"/>
</dbReference>
<name>A0A5M5E910_BACOV</name>
<evidence type="ECO:0000313" key="2">
    <source>
        <dbReference type="EMBL" id="KAA4092079.1"/>
    </source>
</evidence>
<proteinExistence type="predicted"/>
<protein>
    <submittedName>
        <fullName evidence="2">Uncharacterized protein</fullName>
    </submittedName>
</protein>
<comment type="caution">
    <text evidence="2">The sequence shown here is derived from an EMBL/GenBank/DDBJ whole genome shotgun (WGS) entry which is preliminary data.</text>
</comment>
<dbReference type="EMBL" id="VWKB01000034">
    <property type="protein sequence ID" value="KAA4092079.1"/>
    <property type="molecule type" value="Genomic_DNA"/>
</dbReference>
<dbReference type="PROSITE" id="PS51257">
    <property type="entry name" value="PROKAR_LIPOPROTEIN"/>
    <property type="match status" value="1"/>
</dbReference>
<keyword evidence="1" id="KW-1133">Transmembrane helix</keyword>
<evidence type="ECO:0000313" key="3">
    <source>
        <dbReference type="Proteomes" id="UP000473905"/>
    </source>
</evidence>
<dbReference type="AlphaFoldDB" id="A0A5M5E910"/>
<organism evidence="2 3">
    <name type="scientific">Bacteroides ovatus</name>
    <dbReference type="NCBI Taxonomy" id="28116"/>
    <lineage>
        <taxon>Bacteria</taxon>
        <taxon>Pseudomonadati</taxon>
        <taxon>Bacteroidota</taxon>
        <taxon>Bacteroidia</taxon>
        <taxon>Bacteroidales</taxon>
        <taxon>Bacteroidaceae</taxon>
        <taxon>Bacteroides</taxon>
    </lineage>
</organism>
<keyword evidence="1" id="KW-0472">Membrane</keyword>
<keyword evidence="3" id="KW-1185">Reference proteome</keyword>
<feature type="transmembrane region" description="Helical" evidence="1">
    <location>
        <begin position="107"/>
        <end position="126"/>
    </location>
</feature>
<gene>
    <name evidence="2" type="ORF">F3D66_22140</name>
</gene>